<evidence type="ECO:0000256" key="2">
    <source>
        <dbReference type="ARBA" id="ARBA00005752"/>
    </source>
</evidence>
<keyword evidence="12" id="KW-1185">Reference proteome</keyword>
<dbReference type="GO" id="GO:0005524">
    <property type="term" value="F:ATP binding"/>
    <property type="evidence" value="ECO:0007669"/>
    <property type="project" value="UniProtKB-KW"/>
</dbReference>
<evidence type="ECO:0000259" key="10">
    <source>
        <dbReference type="PROSITE" id="PS51278"/>
    </source>
</evidence>
<evidence type="ECO:0000256" key="8">
    <source>
        <dbReference type="PIRSR" id="PIRSR001589-2"/>
    </source>
</evidence>
<accession>A0A562LCJ2</accession>
<name>A0A562LCJ2_9GAMM</name>
<dbReference type="Gene3D" id="3.40.50.620">
    <property type="entry name" value="HUPs"/>
    <property type="match status" value="1"/>
</dbReference>
<evidence type="ECO:0000313" key="12">
    <source>
        <dbReference type="Proteomes" id="UP000316471"/>
    </source>
</evidence>
<comment type="caution">
    <text evidence="11">The sequence shown here is derived from an EMBL/GenBank/DDBJ whole genome shotgun (WGS) entry which is preliminary data.</text>
</comment>
<feature type="binding site" evidence="8">
    <location>
        <position position="158"/>
    </location>
    <ligand>
        <name>ATP</name>
        <dbReference type="ChEBI" id="CHEBI:30616"/>
    </ligand>
</feature>
<dbReference type="Gene3D" id="3.60.20.10">
    <property type="entry name" value="Glutamine Phosphoribosylpyrophosphate, subunit 1, domain 1"/>
    <property type="match status" value="1"/>
</dbReference>
<evidence type="ECO:0000256" key="4">
    <source>
        <dbReference type="ARBA" id="ARBA00022741"/>
    </source>
</evidence>
<dbReference type="SUPFAM" id="SSF56235">
    <property type="entry name" value="N-terminal nucleophile aminohydrolases (Ntn hydrolases)"/>
    <property type="match status" value="1"/>
</dbReference>
<feature type="binding site" evidence="8">
    <location>
        <position position="185"/>
    </location>
    <ligand>
        <name>ATP</name>
        <dbReference type="ChEBI" id="CHEBI:30616"/>
    </ligand>
</feature>
<dbReference type="CDD" id="cd01991">
    <property type="entry name" value="Asn_synthase_B_C"/>
    <property type="match status" value="1"/>
</dbReference>
<dbReference type="InterPro" id="IPR029055">
    <property type="entry name" value="Ntn_hydrolases_N"/>
</dbReference>
<dbReference type="InterPro" id="IPR017932">
    <property type="entry name" value="GATase_2_dom"/>
</dbReference>
<dbReference type="GO" id="GO:0004066">
    <property type="term" value="F:asparagine synthase (glutamine-hydrolyzing) activity"/>
    <property type="evidence" value="ECO:0007669"/>
    <property type="project" value="UniProtKB-EC"/>
</dbReference>
<dbReference type="InterPro" id="IPR014729">
    <property type="entry name" value="Rossmann-like_a/b/a_fold"/>
</dbReference>
<dbReference type="InterPro" id="IPR033738">
    <property type="entry name" value="AsnB_N"/>
</dbReference>
<feature type="site" description="Important for beta-aspartyl-AMP intermediate formation" evidence="9">
    <location>
        <position position="260"/>
    </location>
</feature>
<dbReference type="AlphaFoldDB" id="A0A562LCJ2"/>
<feature type="binding site" evidence="8">
    <location>
        <begin position="258"/>
        <end position="259"/>
    </location>
    <ligand>
        <name>ATP</name>
        <dbReference type="ChEBI" id="CHEBI:30616"/>
    </ligand>
</feature>
<dbReference type="CDD" id="cd00712">
    <property type="entry name" value="AsnB"/>
    <property type="match status" value="1"/>
</dbReference>
<keyword evidence="5 8" id="KW-0067">ATP-binding</keyword>
<dbReference type="PANTHER" id="PTHR43284:SF1">
    <property type="entry name" value="ASPARAGINE SYNTHETASE"/>
    <property type="match status" value="1"/>
</dbReference>
<dbReference type="PROSITE" id="PS51278">
    <property type="entry name" value="GATASE_TYPE_2"/>
    <property type="match status" value="1"/>
</dbReference>
<dbReference type="Pfam" id="PF13537">
    <property type="entry name" value="GATase_7"/>
    <property type="match status" value="1"/>
</dbReference>
<dbReference type="PIRSF" id="PIRSF001589">
    <property type="entry name" value="Asn_synthetase_glu-h"/>
    <property type="match status" value="1"/>
</dbReference>
<dbReference type="Pfam" id="PF00733">
    <property type="entry name" value="Asn_synthase"/>
    <property type="match status" value="1"/>
</dbReference>
<organism evidence="11 12">
    <name type="scientific">Aerolutibacter ruishenii</name>
    <dbReference type="NCBI Taxonomy" id="686800"/>
    <lineage>
        <taxon>Bacteria</taxon>
        <taxon>Pseudomonadati</taxon>
        <taxon>Pseudomonadota</taxon>
        <taxon>Gammaproteobacteria</taxon>
        <taxon>Lysobacterales</taxon>
        <taxon>Lysobacteraceae</taxon>
        <taxon>Aerolutibacter</taxon>
    </lineage>
</organism>
<evidence type="ECO:0000256" key="7">
    <source>
        <dbReference type="ARBA" id="ARBA00048741"/>
    </source>
</evidence>
<evidence type="ECO:0000256" key="9">
    <source>
        <dbReference type="PIRSR" id="PIRSR001589-3"/>
    </source>
</evidence>
<dbReference type="InterPro" id="IPR051786">
    <property type="entry name" value="ASN_synthetase/amidase"/>
</dbReference>
<evidence type="ECO:0000256" key="5">
    <source>
        <dbReference type="ARBA" id="ARBA00022840"/>
    </source>
</evidence>
<sequence length="541" mass="61002">MEGMLSRSIGMFAFALWDRQERALWLARDRMGEKPLYYGWQGNAFLFGSELKALAMHPAFSDEVDRGALALMLRHTYVPSPYSIYAGISKLPPGSFLCLRDGAREVEPVRYWSLAEVAESGASHPYAGSPHDAMDLLEQRLDTAVRRQMMSDVPLGALLSGGIDSTIIVAMMQAHSSQPVRTFTIGFDEEMFDEAPHARHVAGRLGTDHSELLMSAKDALSLIPHLPEIYNEPFADSSQLPTHLVMRLARSQVKVALSGDGGDELFGGYSHYLNYPMVWRRRYSMPLMVRRMIGAGIEFLPVGAINLASRSLGRFSGGELLGDKVRTVGARLREFENFDDLYVAQRRVWGDAAGVVIGSSIPENIFDNRSRWPEIRERASRMMAMDGLIYLPDCILVKVDRAAMAVSLETRAPFLDKEVVELAWSLPEGFKLHAGQEKWLLRRLLERYLPDPLVDRRKQGFSVPLDQWLRGPLREWAEGLIATDRLHREGFFDPTLIATAWRRHVEGQANLANQLWSVLMFQAWSETRASWKTGEKVMSFG</sequence>
<evidence type="ECO:0000256" key="3">
    <source>
        <dbReference type="ARBA" id="ARBA00012737"/>
    </source>
</evidence>
<comment type="similarity">
    <text evidence="2">Belongs to the asparagine synthetase family.</text>
</comment>
<evidence type="ECO:0000256" key="1">
    <source>
        <dbReference type="ARBA" id="ARBA00005187"/>
    </source>
</evidence>
<dbReference type="Proteomes" id="UP000316471">
    <property type="component" value="Unassembled WGS sequence"/>
</dbReference>
<dbReference type="NCBIfam" id="TIGR01536">
    <property type="entry name" value="asn_synth_AEB"/>
    <property type="match status" value="1"/>
</dbReference>
<evidence type="ECO:0000313" key="11">
    <source>
        <dbReference type="EMBL" id="TWI05350.1"/>
    </source>
</evidence>
<dbReference type="EC" id="6.3.5.4" evidence="3"/>
<feature type="domain" description="Glutamine amidotransferase type-2" evidence="10">
    <location>
        <begin position="1"/>
        <end position="102"/>
    </location>
</feature>
<dbReference type="SUPFAM" id="SSF52402">
    <property type="entry name" value="Adenine nucleotide alpha hydrolases-like"/>
    <property type="match status" value="1"/>
</dbReference>
<comment type="catalytic activity">
    <reaction evidence="7">
        <text>L-aspartate + L-glutamine + ATP + H2O = L-asparagine + L-glutamate + AMP + diphosphate + H(+)</text>
        <dbReference type="Rhea" id="RHEA:12228"/>
        <dbReference type="ChEBI" id="CHEBI:15377"/>
        <dbReference type="ChEBI" id="CHEBI:15378"/>
        <dbReference type="ChEBI" id="CHEBI:29985"/>
        <dbReference type="ChEBI" id="CHEBI:29991"/>
        <dbReference type="ChEBI" id="CHEBI:30616"/>
        <dbReference type="ChEBI" id="CHEBI:33019"/>
        <dbReference type="ChEBI" id="CHEBI:58048"/>
        <dbReference type="ChEBI" id="CHEBI:58359"/>
        <dbReference type="ChEBI" id="CHEBI:456215"/>
        <dbReference type="EC" id="6.3.5.4"/>
    </reaction>
</comment>
<dbReference type="EMBL" id="VLKP01000024">
    <property type="protein sequence ID" value="TWI05350.1"/>
    <property type="molecule type" value="Genomic_DNA"/>
</dbReference>
<dbReference type="GO" id="GO:0005829">
    <property type="term" value="C:cytosol"/>
    <property type="evidence" value="ECO:0007669"/>
    <property type="project" value="TreeGrafter"/>
</dbReference>
<dbReference type="InterPro" id="IPR001962">
    <property type="entry name" value="Asn_synthase"/>
</dbReference>
<keyword evidence="4 8" id="KW-0547">Nucleotide-binding</keyword>
<comment type="pathway">
    <text evidence="1">Amino-acid biosynthesis; L-asparagine biosynthesis; L-asparagine from L-aspartate (L-Gln route): step 1/1.</text>
</comment>
<dbReference type="InterPro" id="IPR006426">
    <property type="entry name" value="Asn_synth_AEB"/>
</dbReference>
<protein>
    <recommendedName>
        <fullName evidence="3">asparagine synthase (glutamine-hydrolyzing)</fullName>
        <ecNumber evidence="3">6.3.5.4</ecNumber>
    </recommendedName>
</protein>
<dbReference type="PANTHER" id="PTHR43284">
    <property type="entry name" value="ASPARAGINE SYNTHETASE (GLUTAMINE-HYDROLYZING)"/>
    <property type="match status" value="1"/>
</dbReference>
<dbReference type="GO" id="GO:0006529">
    <property type="term" value="P:asparagine biosynthetic process"/>
    <property type="evidence" value="ECO:0007669"/>
    <property type="project" value="InterPro"/>
</dbReference>
<reference evidence="11 12" key="1">
    <citation type="journal article" date="2015" name="Stand. Genomic Sci.">
        <title>Genomic Encyclopedia of Bacterial and Archaeal Type Strains, Phase III: the genomes of soil and plant-associated and newly described type strains.</title>
        <authorList>
            <person name="Whitman W.B."/>
            <person name="Woyke T."/>
            <person name="Klenk H.P."/>
            <person name="Zhou Y."/>
            <person name="Lilburn T.G."/>
            <person name="Beck B.J."/>
            <person name="De Vos P."/>
            <person name="Vandamme P."/>
            <person name="Eisen J.A."/>
            <person name="Garrity G."/>
            <person name="Hugenholtz P."/>
            <person name="Kyrpides N.C."/>
        </authorList>
    </citation>
    <scope>NUCLEOTIDE SEQUENCE [LARGE SCALE GENOMIC DNA]</scope>
    <source>
        <strain evidence="11 12">CGMCC 1.10136</strain>
    </source>
</reference>
<evidence type="ECO:0000256" key="6">
    <source>
        <dbReference type="ARBA" id="ARBA00022962"/>
    </source>
</evidence>
<proteinExistence type="inferred from homology"/>
<gene>
    <name evidence="11" type="ORF">IP93_03111</name>
</gene>
<keyword evidence="6" id="KW-0315">Glutamine amidotransferase</keyword>